<dbReference type="Pfam" id="PF12770">
    <property type="entry name" value="CHAT"/>
    <property type="match status" value="1"/>
</dbReference>
<dbReference type="InterPro" id="IPR024983">
    <property type="entry name" value="CHAT_dom"/>
</dbReference>
<reference evidence="2 3" key="1">
    <citation type="submission" date="2019-11" db="EMBL/GenBank/DDBJ databases">
        <title>Comparative genomics of hydrocarbon-degrading Desulfosarcina strains.</title>
        <authorList>
            <person name="Watanabe M."/>
            <person name="Kojima H."/>
            <person name="Fukui M."/>
        </authorList>
    </citation>
    <scope>NUCLEOTIDE SEQUENCE [LARGE SCALE GENOMIC DNA]</scope>
    <source>
        <strain evidence="3">oXyS1</strain>
    </source>
</reference>
<sequence>MVDGPLTTLPLSVLVRSVEASTDDGSPDYAQVNWLINHFSISRLPTVGALGMLRRTVAPSAADSVFVGFGDPVLTDVWGRHRSAATRGKNAVRIADVRRLLRLPETAGELRAVARMVNAGPESLFLGDAATEGRVRSMAMNHFRILAFATHALSAGDLPGLHEPALVLTPPRVASGNDDGLLTVSEIAGLHLDADLVILSACNSAAPDGSADGEGLSGLARAFIYAGGRSLLVSYWPVSSRATQTLMTRFFEQWQTRQRGDRSQALAGAMRSMMAGSPSAYRHPMFWAPFSVVGISRGMVPAKP</sequence>
<feature type="domain" description="CHAT" evidence="1">
    <location>
        <begin position="3"/>
        <end position="294"/>
    </location>
</feature>
<evidence type="ECO:0000259" key="1">
    <source>
        <dbReference type="Pfam" id="PF12770"/>
    </source>
</evidence>
<accession>A0A5K8ABF7</accession>
<gene>
    <name evidence="2" type="ORF">DSCOOX_24600</name>
</gene>
<dbReference type="EMBL" id="AP021879">
    <property type="protein sequence ID" value="BBO89280.1"/>
    <property type="molecule type" value="Genomic_DNA"/>
</dbReference>
<organism evidence="2 3">
    <name type="scientific">Desulfosarcina ovata subsp. ovata</name>
    <dbReference type="NCBI Taxonomy" id="2752305"/>
    <lineage>
        <taxon>Bacteria</taxon>
        <taxon>Pseudomonadati</taxon>
        <taxon>Thermodesulfobacteriota</taxon>
        <taxon>Desulfobacteria</taxon>
        <taxon>Desulfobacterales</taxon>
        <taxon>Desulfosarcinaceae</taxon>
        <taxon>Desulfosarcina</taxon>
    </lineage>
</organism>
<dbReference type="AlphaFoldDB" id="A0A5K8ABF7"/>
<dbReference type="Proteomes" id="UP000422108">
    <property type="component" value="Chromosome"/>
</dbReference>
<evidence type="ECO:0000313" key="2">
    <source>
        <dbReference type="EMBL" id="BBO89280.1"/>
    </source>
</evidence>
<evidence type="ECO:0000313" key="3">
    <source>
        <dbReference type="Proteomes" id="UP000422108"/>
    </source>
</evidence>
<name>A0A5K8ABF7_9BACT</name>
<protein>
    <recommendedName>
        <fullName evidence="1">CHAT domain-containing protein</fullName>
    </recommendedName>
</protein>
<keyword evidence="3" id="KW-1185">Reference proteome</keyword>
<proteinExistence type="predicted"/>
<dbReference type="PANTHER" id="PTHR10098:SF108">
    <property type="entry name" value="TETRATRICOPEPTIDE REPEAT PROTEIN 28"/>
    <property type="match status" value="1"/>
</dbReference>
<dbReference type="PANTHER" id="PTHR10098">
    <property type="entry name" value="RAPSYN-RELATED"/>
    <property type="match status" value="1"/>
</dbReference>